<dbReference type="NCBIfam" id="NF004411">
    <property type="entry name" value="PRK05759.1-2"/>
    <property type="match status" value="1"/>
</dbReference>
<evidence type="ECO:0000256" key="16">
    <source>
        <dbReference type="HAMAP-Rule" id="MF_01398"/>
    </source>
</evidence>
<evidence type="ECO:0000256" key="9">
    <source>
        <dbReference type="ARBA" id="ARBA00023065"/>
    </source>
</evidence>
<sequence length="156" mass="17372">MNMNATILGQTIAFILFVWFCMKFVWPPIMAAIESRQKEIAEGLSSAERAKKDLALAQNNATEQLKEAKLQSAQIVEQANKRKAQIVEDATREAQAEREKILAQAQAEVEAERNRVKEELRKQVAALALVGAEKILERQIDAAANSDIVEKVVAEL</sequence>
<dbReference type="GO" id="GO:0005886">
    <property type="term" value="C:plasma membrane"/>
    <property type="evidence" value="ECO:0007669"/>
    <property type="project" value="UniProtKB-SubCell"/>
</dbReference>
<evidence type="ECO:0000256" key="18">
    <source>
        <dbReference type="SAM" id="Coils"/>
    </source>
</evidence>
<dbReference type="PANTHER" id="PTHR33445:SF1">
    <property type="entry name" value="ATP SYNTHASE SUBUNIT B"/>
    <property type="match status" value="1"/>
</dbReference>
<protein>
    <recommendedName>
        <fullName evidence="16">ATP synthase subunit b</fullName>
    </recommendedName>
    <alternativeName>
        <fullName evidence="16">ATP synthase F(0) sector subunit b</fullName>
    </alternativeName>
    <alternativeName>
        <fullName evidence="16">ATPase subunit I</fullName>
    </alternativeName>
    <alternativeName>
        <fullName evidence="16">F-type ATPase subunit b</fullName>
        <shortName evidence="16">F-ATPase subunit b</shortName>
    </alternativeName>
</protein>
<dbReference type="AlphaFoldDB" id="A0A1J4QGJ8"/>
<dbReference type="Pfam" id="PF00430">
    <property type="entry name" value="ATP-synt_B"/>
    <property type="match status" value="1"/>
</dbReference>
<dbReference type="InterPro" id="IPR050059">
    <property type="entry name" value="ATP_synthase_B_chain"/>
</dbReference>
<gene>
    <name evidence="16" type="primary">atpF</name>
    <name evidence="19" type="ORF">BFR47_09370</name>
</gene>
<keyword evidence="9 16" id="KW-0406">Ion transport</keyword>
<comment type="similarity">
    <text evidence="1 16 17">Belongs to the ATPase B chain family.</text>
</comment>
<keyword evidence="20" id="KW-1185">Reference proteome</keyword>
<organism evidence="19 20">
    <name type="scientific">Oceanisphaera psychrotolerans</name>
    <dbReference type="NCBI Taxonomy" id="1414654"/>
    <lineage>
        <taxon>Bacteria</taxon>
        <taxon>Pseudomonadati</taxon>
        <taxon>Pseudomonadota</taxon>
        <taxon>Gammaproteobacteria</taxon>
        <taxon>Aeromonadales</taxon>
        <taxon>Aeromonadaceae</taxon>
        <taxon>Oceanisphaera</taxon>
    </lineage>
</organism>
<keyword evidence="10 16" id="KW-0472">Membrane</keyword>
<proteinExistence type="inferred from homology"/>
<keyword evidence="8 16" id="KW-1133">Transmembrane helix</keyword>
<keyword evidence="18" id="KW-0175">Coiled coil</keyword>
<feature type="transmembrane region" description="Helical" evidence="16">
    <location>
        <begin position="6"/>
        <end position="26"/>
    </location>
</feature>
<keyword evidence="3 16" id="KW-1003">Cell membrane</keyword>
<evidence type="ECO:0000256" key="10">
    <source>
        <dbReference type="ARBA" id="ARBA00023136"/>
    </source>
</evidence>
<evidence type="ECO:0000256" key="1">
    <source>
        <dbReference type="ARBA" id="ARBA00005513"/>
    </source>
</evidence>
<dbReference type="FunFam" id="1.20.5.620:FF:000001">
    <property type="entry name" value="ATP synthase subunit b"/>
    <property type="match status" value="1"/>
</dbReference>
<accession>A0A1J4QGJ8</accession>
<evidence type="ECO:0000256" key="6">
    <source>
        <dbReference type="ARBA" id="ARBA00022692"/>
    </source>
</evidence>
<evidence type="ECO:0000256" key="5">
    <source>
        <dbReference type="ARBA" id="ARBA00022547"/>
    </source>
</evidence>
<dbReference type="PANTHER" id="PTHR33445">
    <property type="entry name" value="ATP SYNTHASE SUBUNIT B', CHLOROPLASTIC"/>
    <property type="match status" value="1"/>
</dbReference>
<comment type="subunit">
    <text evidence="16">F-type ATPases have 2 components, F(1) - the catalytic core - and F(0) - the membrane proton channel. F(1) has five subunits: alpha(3), beta(3), gamma(1), delta(1), epsilon(1). F(0) has three main subunits: a(1), b(2) and c(10-14). The alpha and beta chains form an alternating ring which encloses part of the gamma chain. F(1) is attached to F(0) by a central stalk formed by the gamma and epsilon chains, while a peripheral stalk is formed by the delta and b chains.</text>
</comment>
<evidence type="ECO:0000256" key="8">
    <source>
        <dbReference type="ARBA" id="ARBA00022989"/>
    </source>
</evidence>
<dbReference type="NCBIfam" id="NF004413">
    <property type="entry name" value="PRK05759.1-4"/>
    <property type="match status" value="1"/>
</dbReference>
<dbReference type="Proteomes" id="UP000243073">
    <property type="component" value="Unassembled WGS sequence"/>
</dbReference>
<dbReference type="STRING" id="1414654.BFR47_09370"/>
<dbReference type="CDD" id="cd06503">
    <property type="entry name" value="ATP-synt_Fo_b"/>
    <property type="match status" value="1"/>
</dbReference>
<evidence type="ECO:0000256" key="4">
    <source>
        <dbReference type="ARBA" id="ARBA00022519"/>
    </source>
</evidence>
<dbReference type="GO" id="GO:0012505">
    <property type="term" value="C:endomembrane system"/>
    <property type="evidence" value="ECO:0007669"/>
    <property type="project" value="UniProtKB-SubCell"/>
</dbReference>
<dbReference type="InterPro" id="IPR028987">
    <property type="entry name" value="ATP_synth_B-like_membr_sf"/>
</dbReference>
<evidence type="ECO:0000256" key="2">
    <source>
        <dbReference type="ARBA" id="ARBA00022448"/>
    </source>
</evidence>
<dbReference type="InterPro" id="IPR002146">
    <property type="entry name" value="ATP_synth_b/b'su_bac/chlpt"/>
</dbReference>
<evidence type="ECO:0000256" key="3">
    <source>
        <dbReference type="ARBA" id="ARBA00022475"/>
    </source>
</evidence>
<dbReference type="GO" id="GO:0045259">
    <property type="term" value="C:proton-transporting ATP synthase complex"/>
    <property type="evidence" value="ECO:0007669"/>
    <property type="project" value="UniProtKB-KW"/>
</dbReference>
<keyword evidence="7 16" id="KW-0375">Hydrogen ion transport</keyword>
<dbReference type="GO" id="GO:0046961">
    <property type="term" value="F:proton-transporting ATPase activity, rotational mechanism"/>
    <property type="evidence" value="ECO:0007669"/>
    <property type="project" value="TreeGrafter"/>
</dbReference>
<dbReference type="OrthoDB" id="9788020at2"/>
<keyword evidence="2 16" id="KW-0813">Transport</keyword>
<comment type="function">
    <text evidence="13">Component of the F(0) channel, it forms part of the peripheral stalk, linking F(1) to F(0). The b'-subunit is a diverged and duplicated form of b found in plants and photosynthetic bacteria.</text>
</comment>
<dbReference type="RefSeq" id="WP_071471458.1">
    <property type="nucleotide sequence ID" value="NZ_MDKE01000004.1"/>
</dbReference>
<evidence type="ECO:0000313" key="20">
    <source>
        <dbReference type="Proteomes" id="UP000243073"/>
    </source>
</evidence>
<comment type="subunit">
    <text evidence="14">F-type ATPases have 2 components, F(1) - the catalytic core - and F(0) - the membrane proton channel. F(1) has five subunits: alpha(3), beta(3), gamma(1), delta(1), epsilon(1). F(0) has four main subunits: a(1), b(2) and c(10-14). The alpha and beta chains form an alternating ring which encloses part of the gamma chain. F(1) is attached to F(0) by a central stalk formed by the gamma and epsilon chains, while a peripheral stalk is formed by the delta and b chains.</text>
</comment>
<keyword evidence="11 16" id="KW-0066">ATP synthesis</keyword>
<name>A0A1J4QGJ8_9GAMM</name>
<dbReference type="EMBL" id="MDKE01000004">
    <property type="protein sequence ID" value="OIN13884.1"/>
    <property type="molecule type" value="Genomic_DNA"/>
</dbReference>
<comment type="function">
    <text evidence="12 16">F(1)F(0) ATP synthase produces ATP from ADP in the presence of a proton or sodium gradient. F-type ATPases consist of two structural domains, F(1) containing the extramembraneous catalytic core and F(0) containing the membrane proton channel, linked together by a central stalk and a peripheral stalk. During catalysis, ATP synthesis in the catalytic domain of F(1) is coupled via a rotary mechanism of the central stalk subunits to proton translocation.</text>
</comment>
<dbReference type="InterPro" id="IPR005864">
    <property type="entry name" value="ATP_synth_F0_bsu_bac"/>
</dbReference>
<dbReference type="HAMAP" id="MF_01398">
    <property type="entry name" value="ATP_synth_b_bprime"/>
    <property type="match status" value="1"/>
</dbReference>
<keyword evidence="5 16" id="KW-0138">CF(0)</keyword>
<feature type="coiled-coil region" evidence="18">
    <location>
        <begin position="47"/>
        <end position="126"/>
    </location>
</feature>
<keyword evidence="6 16" id="KW-0812">Transmembrane</keyword>
<dbReference type="SUPFAM" id="SSF81573">
    <property type="entry name" value="F1F0 ATP synthase subunit B, membrane domain"/>
    <property type="match status" value="1"/>
</dbReference>
<evidence type="ECO:0000256" key="15">
    <source>
        <dbReference type="ARBA" id="ARBA00037847"/>
    </source>
</evidence>
<evidence type="ECO:0000256" key="12">
    <source>
        <dbReference type="ARBA" id="ARBA00025198"/>
    </source>
</evidence>
<evidence type="ECO:0000256" key="14">
    <source>
        <dbReference type="ARBA" id="ARBA00026054"/>
    </source>
</evidence>
<comment type="caution">
    <text evidence="19">The sequence shown here is derived from an EMBL/GenBank/DDBJ whole genome shotgun (WGS) entry which is preliminary data.</text>
</comment>
<evidence type="ECO:0000313" key="19">
    <source>
        <dbReference type="EMBL" id="OIN13884.1"/>
    </source>
</evidence>
<evidence type="ECO:0000256" key="7">
    <source>
        <dbReference type="ARBA" id="ARBA00022781"/>
    </source>
</evidence>
<evidence type="ECO:0000256" key="11">
    <source>
        <dbReference type="ARBA" id="ARBA00023310"/>
    </source>
</evidence>
<comment type="subcellular location">
    <subcellularLocation>
        <location evidence="16">Cell membrane</location>
        <topology evidence="16">Single-pass membrane protein</topology>
    </subcellularLocation>
    <subcellularLocation>
        <location evidence="15">Endomembrane system</location>
        <topology evidence="15">Single-pass membrane protein</topology>
    </subcellularLocation>
</comment>
<dbReference type="GO" id="GO:0046933">
    <property type="term" value="F:proton-transporting ATP synthase activity, rotational mechanism"/>
    <property type="evidence" value="ECO:0007669"/>
    <property type="project" value="UniProtKB-UniRule"/>
</dbReference>
<dbReference type="Gene3D" id="1.20.5.620">
    <property type="entry name" value="F1F0 ATP synthase subunit B, membrane domain"/>
    <property type="match status" value="1"/>
</dbReference>
<evidence type="ECO:0000256" key="13">
    <source>
        <dbReference type="ARBA" id="ARBA00025614"/>
    </source>
</evidence>
<keyword evidence="4" id="KW-0997">Cell inner membrane</keyword>
<evidence type="ECO:0000256" key="17">
    <source>
        <dbReference type="RuleBase" id="RU003848"/>
    </source>
</evidence>
<dbReference type="NCBIfam" id="TIGR01144">
    <property type="entry name" value="ATP_synt_b"/>
    <property type="match status" value="1"/>
</dbReference>
<reference evidence="19 20" key="1">
    <citation type="submission" date="2016-07" db="EMBL/GenBank/DDBJ databases">
        <title>Draft Genome Sequence of Oceanisphaera psychrotolerans, isolated from coastal sediment samples.</title>
        <authorList>
            <person name="Zhuo S."/>
            <person name="Ruan Z."/>
        </authorList>
    </citation>
    <scope>NUCLEOTIDE SEQUENCE [LARGE SCALE GENOMIC DNA]</scope>
    <source>
        <strain evidence="19 20">LAM-WHM-ZC</strain>
    </source>
</reference>